<dbReference type="Pfam" id="PF06441">
    <property type="entry name" value="EHN"/>
    <property type="match status" value="1"/>
</dbReference>
<evidence type="ECO:0008006" key="9">
    <source>
        <dbReference type="Google" id="ProtNLM"/>
    </source>
</evidence>
<keyword evidence="3" id="KW-0378">Hydrolase</keyword>
<keyword evidence="2" id="KW-0058">Aromatic hydrocarbons catabolism</keyword>
<protein>
    <recommendedName>
        <fullName evidence="9">Microsomal epoxide hydrolase</fullName>
    </recommendedName>
</protein>
<evidence type="ECO:0000259" key="5">
    <source>
        <dbReference type="Pfam" id="PF00561"/>
    </source>
</evidence>
<dbReference type="AlphaFoldDB" id="A0A835L5L8"/>
<feature type="transmembrane region" description="Helical" evidence="4">
    <location>
        <begin position="51"/>
        <end position="74"/>
    </location>
</feature>
<dbReference type="GO" id="GO:0004301">
    <property type="term" value="F:epoxide hydrolase activity"/>
    <property type="evidence" value="ECO:0007669"/>
    <property type="project" value="TreeGrafter"/>
</dbReference>
<dbReference type="InterPro" id="IPR000639">
    <property type="entry name" value="Epox_hydrolase-like"/>
</dbReference>
<keyword evidence="4" id="KW-1133">Transmembrane helix</keyword>
<feature type="domain" description="AB hydrolase-1" evidence="5">
    <location>
        <begin position="235"/>
        <end position="366"/>
    </location>
</feature>
<organism evidence="7 8">
    <name type="scientific">Spodoptera exigua</name>
    <name type="common">Beet armyworm</name>
    <name type="synonym">Noctua fulgens</name>
    <dbReference type="NCBI Taxonomy" id="7107"/>
    <lineage>
        <taxon>Eukaryota</taxon>
        <taxon>Metazoa</taxon>
        <taxon>Ecdysozoa</taxon>
        <taxon>Arthropoda</taxon>
        <taxon>Hexapoda</taxon>
        <taxon>Insecta</taxon>
        <taxon>Pterygota</taxon>
        <taxon>Neoptera</taxon>
        <taxon>Endopterygota</taxon>
        <taxon>Lepidoptera</taxon>
        <taxon>Glossata</taxon>
        <taxon>Ditrysia</taxon>
        <taxon>Noctuoidea</taxon>
        <taxon>Noctuidae</taxon>
        <taxon>Amphipyrinae</taxon>
        <taxon>Spodoptera</taxon>
    </lineage>
</organism>
<keyword evidence="8" id="KW-1185">Reference proteome</keyword>
<comment type="similarity">
    <text evidence="1">Belongs to the peptidase S33 family.</text>
</comment>
<dbReference type="GO" id="GO:0097176">
    <property type="term" value="P:epoxide metabolic process"/>
    <property type="evidence" value="ECO:0007669"/>
    <property type="project" value="TreeGrafter"/>
</dbReference>
<comment type="caution">
    <text evidence="7">The sequence shown here is derived from an EMBL/GenBank/DDBJ whole genome shotgun (WGS) entry which is preliminary data.</text>
</comment>
<name>A0A835L5L8_SPOEX</name>
<evidence type="ECO:0000259" key="6">
    <source>
        <dbReference type="Pfam" id="PF06441"/>
    </source>
</evidence>
<evidence type="ECO:0000256" key="2">
    <source>
        <dbReference type="ARBA" id="ARBA00022797"/>
    </source>
</evidence>
<dbReference type="Pfam" id="PF00561">
    <property type="entry name" value="Abhydrolase_1"/>
    <property type="match status" value="1"/>
</dbReference>
<feature type="domain" description="Epoxide hydrolase N-terminal" evidence="6">
    <location>
        <begin position="104"/>
        <end position="192"/>
    </location>
</feature>
<dbReference type="PANTHER" id="PTHR21661:SF35">
    <property type="entry name" value="EPOXIDE HYDROLASE"/>
    <property type="match status" value="1"/>
</dbReference>
<evidence type="ECO:0000256" key="4">
    <source>
        <dbReference type="SAM" id="Phobius"/>
    </source>
</evidence>
<dbReference type="Gene3D" id="3.40.50.1820">
    <property type="entry name" value="alpha/beta hydrolase"/>
    <property type="match status" value="1"/>
</dbReference>
<accession>A0A835L5L8</accession>
<reference evidence="7" key="1">
    <citation type="submission" date="2020-08" db="EMBL/GenBank/DDBJ databases">
        <title>Spodoptera exigua strain:BAW_Kor-Di-RS1 Genome sequencing and assembly.</title>
        <authorList>
            <person name="Kim J."/>
            <person name="Nam H.Y."/>
            <person name="Kwon M."/>
            <person name="Choi J.H."/>
            <person name="Cho S.R."/>
            <person name="Kim G.-H."/>
        </authorList>
    </citation>
    <scope>NUCLEOTIDE SEQUENCE</scope>
    <source>
        <strain evidence="7">BAW_Kor-Di-RS1</strain>
        <tissue evidence="7">Whole-body</tissue>
    </source>
</reference>
<proteinExistence type="inferred from homology"/>
<evidence type="ECO:0000313" key="8">
    <source>
        <dbReference type="Proteomes" id="UP000648187"/>
    </source>
</evidence>
<dbReference type="PANTHER" id="PTHR21661">
    <property type="entry name" value="EPOXIDE HYDROLASE 1-RELATED"/>
    <property type="match status" value="1"/>
</dbReference>
<dbReference type="SUPFAM" id="SSF53474">
    <property type="entry name" value="alpha/beta-Hydrolases"/>
    <property type="match status" value="2"/>
</dbReference>
<dbReference type="Proteomes" id="UP000648187">
    <property type="component" value="Unassembled WGS sequence"/>
</dbReference>
<dbReference type="EMBL" id="JACKWZ010000118">
    <property type="protein sequence ID" value="KAF9415085.1"/>
    <property type="molecule type" value="Genomic_DNA"/>
</dbReference>
<keyword evidence="4" id="KW-0472">Membrane</keyword>
<dbReference type="InterPro" id="IPR000073">
    <property type="entry name" value="AB_hydrolase_1"/>
</dbReference>
<evidence type="ECO:0000313" key="7">
    <source>
        <dbReference type="EMBL" id="KAF9415085.1"/>
    </source>
</evidence>
<dbReference type="PRINTS" id="PR00412">
    <property type="entry name" value="EPOXHYDRLASE"/>
</dbReference>
<sequence>MFDNVLSIVASVARSTRKMAKKTKKKEGDVVKDIKNKKSAGKLEVKENNNVLTLASFVSLVAFAVLCMIVYNIYTDVVHVPEMPTFDLHKTWGPNTTEPQDTSIRPYRIVFSDAMNLEIRGLFEMYRRNEMKKSFNDTAWTYGVHSEAFSKIFNYWIFQYDFAKRERFLNQFKQYKTKIQGLDIHYIHVKPEVEVNVMVCWCKFCDASGPDPPDRGPDRSSSSYAKTCQNSKVLPLLLLHGWPGSIREFYEAIPLLTTERPGYKFVFEVIVPSLPGFGFSQAPVRPGLSPHQIAIIMRNLMQRLGHKHYYVQGGNLGHIIGSHMATLFPKEVVGFHTNFPVNFSKYAQWVWLLGSVWPKFVANENVDRMYPLGKKVNFYLEEFGFLHLQGTKPDTIGIALQDSPVGLASYILDRVMIFTDPANKLDPDGGMQKYYNYDQLLDNIMLYWISGSITTSMRIYKEIFEDSDMEKIIERIPTSVPTWGARFKNDLAYSPDFLLKWKYPNLLGTSNYNVGGHLAAFERPKEFSDSVFEGVKSFLAFSK</sequence>
<evidence type="ECO:0000256" key="3">
    <source>
        <dbReference type="ARBA" id="ARBA00022801"/>
    </source>
</evidence>
<evidence type="ECO:0000256" key="1">
    <source>
        <dbReference type="ARBA" id="ARBA00010088"/>
    </source>
</evidence>
<dbReference type="InterPro" id="IPR010497">
    <property type="entry name" value="Epoxide_hydro_N"/>
</dbReference>
<dbReference type="InterPro" id="IPR029058">
    <property type="entry name" value="AB_hydrolase_fold"/>
</dbReference>
<gene>
    <name evidence="7" type="ORF">HW555_007175</name>
</gene>
<keyword evidence="4" id="KW-0812">Transmembrane</keyword>